<feature type="domain" description="SH3b" evidence="1">
    <location>
        <begin position="437"/>
        <end position="500"/>
    </location>
</feature>
<dbReference type="EMBL" id="FMYW01000001">
    <property type="protein sequence ID" value="SDB99622.1"/>
    <property type="molecule type" value="Genomic_DNA"/>
</dbReference>
<dbReference type="Gene3D" id="2.30.30.40">
    <property type="entry name" value="SH3 Domains"/>
    <property type="match status" value="2"/>
</dbReference>
<dbReference type="PROSITE" id="PS51781">
    <property type="entry name" value="SH3B"/>
    <property type="match status" value="1"/>
</dbReference>
<reference evidence="3" key="1">
    <citation type="submission" date="2016-10" db="EMBL/GenBank/DDBJ databases">
        <authorList>
            <person name="Varghese N."/>
            <person name="Submissions S."/>
        </authorList>
    </citation>
    <scope>NUCLEOTIDE SEQUENCE [LARGE SCALE GENOMIC DNA]</scope>
    <source>
        <strain evidence="3">DSM 11005</strain>
    </source>
</reference>
<dbReference type="SMART" id="SM00287">
    <property type="entry name" value="SH3b"/>
    <property type="match status" value="2"/>
</dbReference>
<dbReference type="Pfam" id="PF08239">
    <property type="entry name" value="SH3_3"/>
    <property type="match status" value="2"/>
</dbReference>
<proteinExistence type="predicted"/>
<dbReference type="AlphaFoldDB" id="A0A1G6HZC3"/>
<dbReference type="OrthoDB" id="9816557at2"/>
<protein>
    <submittedName>
        <fullName evidence="2">SH3 domain-containing protein</fullName>
    </submittedName>
</protein>
<sequence>MKLTERNIRNSKLLTLLLTFAVLVSAFCFGCSGSKKPAANDPVSEKPKAQMPEVPMDKTAERYGTVYLYSERTQEFNLYQEPASAKSPVTGKVKAGDQFRILDEKDFFVLIETEDKRKGWIFKHNVAEYFFWSPEEKKDGKQLPVPDALAVFGPGFEENPVEPAVWYEVCPKTDLDLYEFPHVKAAVVAKAKANHRYLITDTAMVGFPRLSYREFPNGARGSHIVGLGFEDSVFYHEGRVFRTGHGSPYAAYSGFKNIENFDPDFKNLAKYRNHWLRLQTENGTEGWTKSYQFEKPKEDLWNRAIFFAGYGGTNMYLHVKEHPVKILFRTYKQPLYADSSKESVASSVKEVAYYGFSNSRVKVLEEKGDMSWIQSYKNGFAAWVPSRYLVDYKLAYGHEIEKVREGLKKRGTKSYSDFALREFPKESEMPKPDPAVEWTGVIAGTEVRMRKEGNMRGEVLGYFDKGEKVTILETKEGWHKVKRANNAVGWVSGQFCKEEFAR</sequence>
<accession>A0A1G6HZC3</accession>
<dbReference type="InterPro" id="IPR003646">
    <property type="entry name" value="SH3-like_bac-type"/>
</dbReference>
<gene>
    <name evidence="2" type="ORF">SAMN04487864_101354</name>
</gene>
<keyword evidence="3" id="KW-1185">Reference proteome</keyword>
<name>A0A1G6HZC3_9FIRM</name>
<evidence type="ECO:0000259" key="1">
    <source>
        <dbReference type="PROSITE" id="PS51781"/>
    </source>
</evidence>
<dbReference type="Proteomes" id="UP000198943">
    <property type="component" value="Unassembled WGS sequence"/>
</dbReference>
<evidence type="ECO:0000313" key="3">
    <source>
        <dbReference type="Proteomes" id="UP000198943"/>
    </source>
</evidence>
<evidence type="ECO:0000313" key="2">
    <source>
        <dbReference type="EMBL" id="SDB99622.1"/>
    </source>
</evidence>
<organism evidence="2 3">
    <name type="scientific">Succiniclasticum ruminis</name>
    <dbReference type="NCBI Taxonomy" id="40841"/>
    <lineage>
        <taxon>Bacteria</taxon>
        <taxon>Bacillati</taxon>
        <taxon>Bacillota</taxon>
        <taxon>Negativicutes</taxon>
        <taxon>Acidaminococcales</taxon>
        <taxon>Acidaminococcaceae</taxon>
        <taxon>Succiniclasticum</taxon>
    </lineage>
</organism>